<keyword evidence="11" id="KW-1185">Reference proteome</keyword>
<comment type="similarity">
    <text evidence="7">Belongs to the glycosyltransferase 87 family.</text>
</comment>
<accession>A0AA41XKN5</accession>
<feature type="transmembrane region" description="Helical" evidence="9">
    <location>
        <begin position="420"/>
        <end position="443"/>
    </location>
</feature>
<keyword evidence="3" id="KW-0808">Transferase</keyword>
<evidence type="ECO:0000256" key="7">
    <source>
        <dbReference type="ARBA" id="ARBA00024033"/>
    </source>
</evidence>
<evidence type="ECO:0000256" key="5">
    <source>
        <dbReference type="ARBA" id="ARBA00022989"/>
    </source>
</evidence>
<dbReference type="GO" id="GO:0005886">
    <property type="term" value="C:plasma membrane"/>
    <property type="evidence" value="ECO:0007669"/>
    <property type="project" value="UniProtKB-SubCell"/>
</dbReference>
<keyword evidence="5 9" id="KW-1133">Transmembrane helix</keyword>
<evidence type="ECO:0000313" key="10">
    <source>
        <dbReference type="EMBL" id="MCS5727661.1"/>
    </source>
</evidence>
<keyword evidence="2" id="KW-1003">Cell membrane</keyword>
<reference evidence="10" key="1">
    <citation type="submission" date="2022-08" db="EMBL/GenBank/DDBJ databases">
        <authorList>
            <person name="Deng Y."/>
            <person name="Han X.-F."/>
            <person name="Zhang Y.-Q."/>
        </authorList>
    </citation>
    <scope>NUCLEOTIDE SEQUENCE</scope>
    <source>
        <strain evidence="10">CPCC 203407</strain>
    </source>
</reference>
<feature type="transmembrane region" description="Helical" evidence="9">
    <location>
        <begin position="189"/>
        <end position="210"/>
    </location>
</feature>
<keyword evidence="4 9" id="KW-0812">Transmembrane</keyword>
<gene>
    <name evidence="10" type="ORF">N1028_17335</name>
</gene>
<feature type="transmembrane region" description="Helical" evidence="9">
    <location>
        <begin position="260"/>
        <end position="279"/>
    </location>
</feature>
<evidence type="ECO:0000313" key="11">
    <source>
        <dbReference type="Proteomes" id="UP001165587"/>
    </source>
</evidence>
<dbReference type="AlphaFoldDB" id="A0AA41XKN5"/>
<keyword evidence="6 9" id="KW-0472">Membrane</keyword>
<feature type="transmembrane region" description="Helical" evidence="9">
    <location>
        <begin position="34"/>
        <end position="54"/>
    </location>
</feature>
<evidence type="ECO:0000256" key="8">
    <source>
        <dbReference type="SAM" id="MobiDB-lite"/>
    </source>
</evidence>
<feature type="transmembrane region" description="Helical" evidence="9">
    <location>
        <begin position="374"/>
        <end position="400"/>
    </location>
</feature>
<dbReference type="EMBL" id="JANLCK010000013">
    <property type="protein sequence ID" value="MCS5727661.1"/>
    <property type="molecule type" value="Genomic_DNA"/>
</dbReference>
<feature type="compositionally biased region" description="Basic and acidic residues" evidence="8">
    <location>
        <begin position="481"/>
        <end position="491"/>
    </location>
</feature>
<comment type="caution">
    <text evidence="10">The sequence shown here is derived from an EMBL/GenBank/DDBJ whole genome shotgun (WGS) entry which is preliminary data.</text>
</comment>
<feature type="transmembrane region" description="Helical" evidence="9">
    <location>
        <begin position="222"/>
        <end position="254"/>
    </location>
</feature>
<proteinExistence type="inferred from homology"/>
<dbReference type="GO" id="GO:0016758">
    <property type="term" value="F:hexosyltransferase activity"/>
    <property type="evidence" value="ECO:0007669"/>
    <property type="project" value="InterPro"/>
</dbReference>
<evidence type="ECO:0000256" key="4">
    <source>
        <dbReference type="ARBA" id="ARBA00022692"/>
    </source>
</evidence>
<organism evidence="10 11">
    <name type="scientific">Herbiconiux oxytropis</name>
    <dbReference type="NCBI Taxonomy" id="2970915"/>
    <lineage>
        <taxon>Bacteria</taxon>
        <taxon>Bacillati</taxon>
        <taxon>Actinomycetota</taxon>
        <taxon>Actinomycetes</taxon>
        <taxon>Micrococcales</taxon>
        <taxon>Microbacteriaceae</taxon>
        <taxon>Herbiconiux</taxon>
    </lineage>
</organism>
<protein>
    <submittedName>
        <fullName evidence="10">DUF2029 domain-containing protein</fullName>
    </submittedName>
</protein>
<evidence type="ECO:0000256" key="2">
    <source>
        <dbReference type="ARBA" id="ARBA00022475"/>
    </source>
</evidence>
<evidence type="ECO:0000256" key="3">
    <source>
        <dbReference type="ARBA" id="ARBA00022679"/>
    </source>
</evidence>
<evidence type="ECO:0000256" key="6">
    <source>
        <dbReference type="ARBA" id="ARBA00023136"/>
    </source>
</evidence>
<feature type="transmembrane region" description="Helical" evidence="9">
    <location>
        <begin position="291"/>
        <end position="309"/>
    </location>
</feature>
<sequence>MVRTILTACAVVALAAVVGWQAVALELFSRTQTPALVATTAVAWALFALAFVLLRRVRPSHVLPLVVSGALLVGGAALLGPPNTSTDSARYAWDGIVAGAGLSPYDHVPVADELAGLRVDWLIAEPDAFTEEGEAVCDELRVYGTTAVPSGDPLCTSINRPHVPTIYPPLAELYFAAVRLPVADTVEYLPFQVGGLLVSLGVSAMLIVALRRRGADPAWVALWAWSPFVATEAVTNSHVDALGVLLALGASLLIASGRRVWGGIALGAAIATKLIPVIVAPPLLTRRPLTVILVSIATFALLYVPYVVLSGPEVVGYLPGYLSEEGYDDGSRFALLSLVLPGNAALVAALVIVAVVAGLCWWKADPTAPWLAQLVLIGTVLVVLSPRYSWYALLLVPFIVLTRRWEWLAIPLALTARLLVPSLAVSRVALALAVVVVVAGWWLRRRRGLLERSTSLGGGVAPVTPAAVSGTSGAAKPGGGRADRADRADRA</sequence>
<dbReference type="RefSeq" id="WP_259530672.1">
    <property type="nucleotide sequence ID" value="NZ_JANLCK010000013.1"/>
</dbReference>
<evidence type="ECO:0000256" key="1">
    <source>
        <dbReference type="ARBA" id="ARBA00004651"/>
    </source>
</evidence>
<comment type="subcellular location">
    <subcellularLocation>
        <location evidence="1">Cell membrane</location>
        <topology evidence="1">Multi-pass membrane protein</topology>
    </subcellularLocation>
</comment>
<dbReference type="InterPro" id="IPR018584">
    <property type="entry name" value="GT87"/>
</dbReference>
<feature type="transmembrane region" description="Helical" evidence="9">
    <location>
        <begin position="333"/>
        <end position="362"/>
    </location>
</feature>
<feature type="region of interest" description="Disordered" evidence="8">
    <location>
        <begin position="463"/>
        <end position="491"/>
    </location>
</feature>
<feature type="transmembrane region" description="Helical" evidence="9">
    <location>
        <begin position="61"/>
        <end position="80"/>
    </location>
</feature>
<dbReference type="Proteomes" id="UP001165587">
    <property type="component" value="Unassembled WGS sequence"/>
</dbReference>
<evidence type="ECO:0000256" key="9">
    <source>
        <dbReference type="SAM" id="Phobius"/>
    </source>
</evidence>
<name>A0AA41XKN5_9MICO</name>
<dbReference type="Pfam" id="PF09594">
    <property type="entry name" value="GT87"/>
    <property type="match status" value="1"/>
</dbReference>